<dbReference type="EMBL" id="ASHM01243504">
    <property type="protein sequence ID" value="PNX69197.1"/>
    <property type="molecule type" value="Genomic_DNA"/>
</dbReference>
<evidence type="ECO:0000313" key="1">
    <source>
        <dbReference type="EMBL" id="PNX69197.1"/>
    </source>
</evidence>
<evidence type="ECO:0000313" key="2">
    <source>
        <dbReference type="Proteomes" id="UP000236291"/>
    </source>
</evidence>
<organism evidence="1 2">
    <name type="scientific">Trifolium pratense</name>
    <name type="common">Red clover</name>
    <dbReference type="NCBI Taxonomy" id="57577"/>
    <lineage>
        <taxon>Eukaryota</taxon>
        <taxon>Viridiplantae</taxon>
        <taxon>Streptophyta</taxon>
        <taxon>Embryophyta</taxon>
        <taxon>Tracheophyta</taxon>
        <taxon>Spermatophyta</taxon>
        <taxon>Magnoliopsida</taxon>
        <taxon>eudicotyledons</taxon>
        <taxon>Gunneridae</taxon>
        <taxon>Pentapetalae</taxon>
        <taxon>rosids</taxon>
        <taxon>fabids</taxon>
        <taxon>Fabales</taxon>
        <taxon>Fabaceae</taxon>
        <taxon>Papilionoideae</taxon>
        <taxon>50 kb inversion clade</taxon>
        <taxon>NPAAA clade</taxon>
        <taxon>Hologalegina</taxon>
        <taxon>IRL clade</taxon>
        <taxon>Trifolieae</taxon>
        <taxon>Trifolium</taxon>
    </lineage>
</organism>
<protein>
    <submittedName>
        <fullName evidence="1">Uncharacterized protein</fullName>
    </submittedName>
</protein>
<proteinExistence type="predicted"/>
<accession>A0A2K3KSD4</accession>
<dbReference type="Proteomes" id="UP000236291">
    <property type="component" value="Unassembled WGS sequence"/>
</dbReference>
<name>A0A2K3KSD4_TRIPR</name>
<comment type="caution">
    <text evidence="1">The sequence shown here is derived from an EMBL/GenBank/DDBJ whole genome shotgun (WGS) entry which is preliminary data.</text>
</comment>
<dbReference type="AlphaFoldDB" id="A0A2K3KSD4"/>
<reference evidence="1 2" key="1">
    <citation type="journal article" date="2014" name="Am. J. Bot.">
        <title>Genome assembly and annotation for red clover (Trifolium pratense; Fabaceae).</title>
        <authorList>
            <person name="Istvanek J."/>
            <person name="Jaros M."/>
            <person name="Krenek A."/>
            <person name="Repkova J."/>
        </authorList>
    </citation>
    <scope>NUCLEOTIDE SEQUENCE [LARGE SCALE GENOMIC DNA]</scope>
    <source>
        <strain evidence="2">cv. Tatra</strain>
        <tissue evidence="1">Young leaves</tissue>
    </source>
</reference>
<sequence>ALSLAIAVAGDRIEIISIKFSTNDH</sequence>
<gene>
    <name evidence="1" type="ORF">L195_g064326</name>
</gene>
<reference evidence="1 2" key="2">
    <citation type="journal article" date="2017" name="Front. Plant Sci.">
        <title>Gene Classification and Mining of Molecular Markers Useful in Red Clover (Trifolium pratense) Breeding.</title>
        <authorList>
            <person name="Istvanek J."/>
            <person name="Dluhosova J."/>
            <person name="Dluhos P."/>
            <person name="Patkova L."/>
            <person name="Nedelnik J."/>
            <person name="Repkova J."/>
        </authorList>
    </citation>
    <scope>NUCLEOTIDE SEQUENCE [LARGE SCALE GENOMIC DNA]</scope>
    <source>
        <strain evidence="2">cv. Tatra</strain>
        <tissue evidence="1">Young leaves</tissue>
    </source>
</reference>
<feature type="non-terminal residue" evidence="1">
    <location>
        <position position="1"/>
    </location>
</feature>